<dbReference type="RefSeq" id="XP_053024721.1">
    <property type="nucleotide sequence ID" value="XM_053160781.1"/>
</dbReference>
<name>A0ABY7CV49_9BASI</name>
<dbReference type="GeneID" id="77801676"/>
<evidence type="ECO:0000256" key="1">
    <source>
        <dbReference type="SAM" id="MobiDB-lite"/>
    </source>
</evidence>
<keyword evidence="3" id="KW-1185">Reference proteome</keyword>
<gene>
    <name evidence="2" type="ORF">PtA15_10A590</name>
</gene>
<proteinExistence type="predicted"/>
<sequence>MLTDCPCKAQSQNQATFNEPSRQLDGYVGTHFLHVMTKASGIPPTPEEVDQLYEALTEAEKCRVAVLSGVLWSAWVTAPFDKNNGGAPSPIPRGTTDPFYGRRAAFMTT</sequence>
<accession>A0ABY7CV49</accession>
<evidence type="ECO:0000313" key="2">
    <source>
        <dbReference type="EMBL" id="WAQ89166.1"/>
    </source>
</evidence>
<feature type="region of interest" description="Disordered" evidence="1">
    <location>
        <begin position="1"/>
        <end position="21"/>
    </location>
</feature>
<reference evidence="2" key="1">
    <citation type="submission" date="2022-10" db="EMBL/GenBank/DDBJ databases">
        <title>Puccinia triticina Genome sequencing and assembly.</title>
        <authorList>
            <person name="Li C."/>
        </authorList>
    </citation>
    <scope>NUCLEOTIDE SEQUENCE</scope>
    <source>
        <strain evidence="2">Pt15</strain>
    </source>
</reference>
<protein>
    <submittedName>
        <fullName evidence="2">Uncharacterized protein</fullName>
    </submittedName>
</protein>
<organism evidence="2 3">
    <name type="scientific">Puccinia triticina</name>
    <dbReference type="NCBI Taxonomy" id="208348"/>
    <lineage>
        <taxon>Eukaryota</taxon>
        <taxon>Fungi</taxon>
        <taxon>Dikarya</taxon>
        <taxon>Basidiomycota</taxon>
        <taxon>Pucciniomycotina</taxon>
        <taxon>Pucciniomycetes</taxon>
        <taxon>Pucciniales</taxon>
        <taxon>Pucciniaceae</taxon>
        <taxon>Puccinia</taxon>
    </lineage>
</organism>
<dbReference type="EMBL" id="CP110430">
    <property type="protein sequence ID" value="WAQ89166.1"/>
    <property type="molecule type" value="Genomic_DNA"/>
</dbReference>
<evidence type="ECO:0000313" key="3">
    <source>
        <dbReference type="Proteomes" id="UP001164743"/>
    </source>
</evidence>
<dbReference type="Proteomes" id="UP001164743">
    <property type="component" value="Chromosome 10A"/>
</dbReference>
<feature type="compositionally biased region" description="Polar residues" evidence="1">
    <location>
        <begin position="9"/>
        <end position="21"/>
    </location>
</feature>